<evidence type="ECO:0000256" key="4">
    <source>
        <dbReference type="SAM" id="MobiDB-lite"/>
    </source>
</evidence>
<reference evidence="6 7" key="1">
    <citation type="submission" date="2021-09" db="EMBL/GenBank/DDBJ databases">
        <title>Genomic insights and catalytic innovation underlie evolution of tropane alkaloids biosynthesis.</title>
        <authorList>
            <person name="Wang Y.-J."/>
            <person name="Tian T."/>
            <person name="Huang J.-P."/>
            <person name="Huang S.-X."/>
        </authorList>
    </citation>
    <scope>NUCLEOTIDE SEQUENCE [LARGE SCALE GENOMIC DNA]</scope>
    <source>
        <strain evidence="6">KIB-2018</strain>
        <tissue evidence="6">Leaf</tissue>
    </source>
</reference>
<dbReference type="InterPro" id="IPR036188">
    <property type="entry name" value="FAD/NAD-bd_sf"/>
</dbReference>
<comment type="caution">
    <text evidence="6">The sequence shown here is derived from an EMBL/GenBank/DDBJ whole genome shotgun (WGS) entry which is preliminary data.</text>
</comment>
<dbReference type="EMBL" id="JAIWQS010000012">
    <property type="protein sequence ID" value="KAJ8748180.1"/>
    <property type="molecule type" value="Genomic_DNA"/>
</dbReference>
<keyword evidence="1" id="KW-0560">Oxidoreductase</keyword>
<dbReference type="PANTHER" id="PTHR13847:SF287">
    <property type="entry name" value="FAD-DEPENDENT OXIDOREDUCTASE DOMAIN-CONTAINING PROTEIN 1"/>
    <property type="match status" value="1"/>
</dbReference>
<dbReference type="Gene3D" id="3.50.50.60">
    <property type="entry name" value="FAD/NAD(P)-binding domain"/>
    <property type="match status" value="1"/>
</dbReference>
<gene>
    <name evidence="6" type="ORF">K2173_000588</name>
</gene>
<dbReference type="SUPFAM" id="SSF54373">
    <property type="entry name" value="FAD-linked reductases, C-terminal domain"/>
    <property type="match status" value="1"/>
</dbReference>
<keyword evidence="7" id="KW-1185">Reference proteome</keyword>
<accession>A0AAV8S7Q5</accession>
<evidence type="ECO:0000256" key="1">
    <source>
        <dbReference type="ARBA" id="ARBA00023002"/>
    </source>
</evidence>
<dbReference type="Proteomes" id="UP001159364">
    <property type="component" value="Linkage Group LG12"/>
</dbReference>
<dbReference type="InterPro" id="IPR006076">
    <property type="entry name" value="FAD-dep_OxRdtase"/>
</dbReference>
<evidence type="ECO:0000313" key="6">
    <source>
        <dbReference type="EMBL" id="KAJ8748180.1"/>
    </source>
</evidence>
<dbReference type="AlphaFoldDB" id="A0AAV8S7Q5"/>
<dbReference type="Pfam" id="PF01266">
    <property type="entry name" value="DAO"/>
    <property type="match status" value="1"/>
</dbReference>
<feature type="region of interest" description="Disordered" evidence="4">
    <location>
        <begin position="1"/>
        <end position="25"/>
    </location>
</feature>
<evidence type="ECO:0000259" key="5">
    <source>
        <dbReference type="Pfam" id="PF01266"/>
    </source>
</evidence>
<dbReference type="GO" id="GO:0016491">
    <property type="term" value="F:oxidoreductase activity"/>
    <property type="evidence" value="ECO:0007669"/>
    <property type="project" value="UniProtKB-KW"/>
</dbReference>
<feature type="domain" description="FAD dependent oxidoreductase" evidence="5">
    <location>
        <begin position="70"/>
        <end position="465"/>
    </location>
</feature>
<name>A0AAV8S7Q5_9ROSI</name>
<dbReference type="Gene3D" id="3.30.9.10">
    <property type="entry name" value="D-Amino Acid Oxidase, subunit A, domain 2"/>
    <property type="match status" value="1"/>
</dbReference>
<dbReference type="PANTHER" id="PTHR13847">
    <property type="entry name" value="SARCOSINE DEHYDROGENASE-RELATED"/>
    <property type="match status" value="1"/>
</dbReference>
<organism evidence="6 7">
    <name type="scientific">Erythroxylum novogranatense</name>
    <dbReference type="NCBI Taxonomy" id="1862640"/>
    <lineage>
        <taxon>Eukaryota</taxon>
        <taxon>Viridiplantae</taxon>
        <taxon>Streptophyta</taxon>
        <taxon>Embryophyta</taxon>
        <taxon>Tracheophyta</taxon>
        <taxon>Spermatophyta</taxon>
        <taxon>Magnoliopsida</taxon>
        <taxon>eudicotyledons</taxon>
        <taxon>Gunneridae</taxon>
        <taxon>Pentapetalae</taxon>
        <taxon>rosids</taxon>
        <taxon>fabids</taxon>
        <taxon>Malpighiales</taxon>
        <taxon>Erythroxylaceae</taxon>
        <taxon>Erythroxylum</taxon>
    </lineage>
</organism>
<evidence type="ECO:0000256" key="2">
    <source>
        <dbReference type="ARBA" id="ARBA00039785"/>
    </source>
</evidence>
<sequence>MASVTMKSPFSKLRPNETFSHPTRHSHAATNKAITFFGSKLSRKPLSLAVHTTSRLRPQPVISASAHTFDVVIIGAGIIGLTIARHLLIESDLSVAVVDKAVPCSGATGAGQGYIWMVHKSPESDSWGLAARSQRLWKMFAESVRDQGRDPFELLGWKKNGSLLVGRTHEEAEMLKRKVKQLSEAGLRAEYLSSHDLLSEEPELVVGKDGGAAFLPDDCQIDATRAVATIEKVNQQFASKGRFAGFYHDPVTSIVRYGSNGEAQGVQTSKRTLYSKTIIVAAGSWSGYLLRDLFKGSDIELDVPVRPRKGHLLVLENFSSFSLNHGLMEVGYISHLDIKEPKDSASGLVQHGNALSVSMAATMDTSGRLVLGSSREFAGFNTEVNDFIVSSIWKRAGDYLPKLKGLSLTDITAAQKVRIGLRPYMPDGKPVIGRVPALSNMILATGHEGCGLSLALGTAEMVAHMLLGKPKFADHAAFSVHGRG</sequence>
<comment type="function">
    <text evidence="3">Required for the assembly of the mitochondrial membrane respiratory chain NADH dehydrogenase (Complex I). Involved in mid-late stages of complex I assembly.</text>
</comment>
<proteinExistence type="predicted"/>
<protein>
    <recommendedName>
        <fullName evidence="2">FAD-dependent oxidoreductase domain-containing protein 1</fullName>
    </recommendedName>
</protein>
<dbReference type="SUPFAM" id="SSF51905">
    <property type="entry name" value="FAD/NAD(P)-binding domain"/>
    <property type="match status" value="1"/>
</dbReference>
<dbReference type="GO" id="GO:0005737">
    <property type="term" value="C:cytoplasm"/>
    <property type="evidence" value="ECO:0007669"/>
    <property type="project" value="TreeGrafter"/>
</dbReference>
<evidence type="ECO:0000313" key="7">
    <source>
        <dbReference type="Proteomes" id="UP001159364"/>
    </source>
</evidence>
<evidence type="ECO:0000256" key="3">
    <source>
        <dbReference type="ARBA" id="ARBA00046185"/>
    </source>
</evidence>